<evidence type="ECO:0000313" key="2">
    <source>
        <dbReference type="Proteomes" id="UP000028704"/>
    </source>
</evidence>
<gene>
    <name evidence="1" type="ORF">CECT5772_09497</name>
</gene>
<evidence type="ECO:0000313" key="1">
    <source>
        <dbReference type="EMBL" id="KED03682.1"/>
    </source>
</evidence>
<reference evidence="1 2" key="1">
    <citation type="journal article" date="2014" name="Int. J. Syst. Evol. Microbiol.">
        <title>Phylogenomics and the dynamic genome evolution of the genus Streptococcus.</title>
        <authorList>
            <consortium name="The Broad Institute Genome Sequencing Platform"/>
            <person name="Richards V.P."/>
            <person name="Palmer S.R."/>
            <person name="Pavinski Bitar P.D."/>
            <person name="Qin X."/>
            <person name="Weinstock G.M."/>
            <person name="Highlander S.K."/>
            <person name="Town C.D."/>
            <person name="Burne R.A."/>
            <person name="Stanhope M.J."/>
        </authorList>
    </citation>
    <scope>NUCLEOTIDE SEQUENCE [LARGE SCALE GENOMIC DNA]</scope>
    <source>
        <strain evidence="1 2">CECT 5772</strain>
    </source>
</reference>
<proteinExistence type="predicted"/>
<accession>A0A922NT09</accession>
<dbReference type="AlphaFoldDB" id="A0A922NT09"/>
<organism evidence="1 2">
    <name type="scientific">Streptococcus equi subsp. ruminatorum CECT 5772</name>
    <dbReference type="NCBI Taxonomy" id="1051981"/>
    <lineage>
        <taxon>Bacteria</taxon>
        <taxon>Bacillati</taxon>
        <taxon>Bacillota</taxon>
        <taxon>Bacilli</taxon>
        <taxon>Lactobacillales</taxon>
        <taxon>Streptococcaceae</taxon>
        <taxon>Streptococcus</taxon>
    </lineage>
</organism>
<dbReference type="EMBL" id="AWEX01000102">
    <property type="protein sequence ID" value="KED03682.1"/>
    <property type="molecule type" value="Genomic_DNA"/>
</dbReference>
<sequence>MTENALSIWQYLPAAGVMAGSLKKISRKADFILLKKE</sequence>
<dbReference type="Proteomes" id="UP000028704">
    <property type="component" value="Unassembled WGS sequence"/>
</dbReference>
<name>A0A922NT09_9STRE</name>
<protein>
    <submittedName>
        <fullName evidence="1">Uncharacterized protein</fullName>
    </submittedName>
</protein>
<comment type="caution">
    <text evidence="1">The sequence shown here is derived from an EMBL/GenBank/DDBJ whole genome shotgun (WGS) entry which is preliminary data.</text>
</comment>